<reference evidence="2 3" key="1">
    <citation type="submission" date="2020-08" db="EMBL/GenBank/DDBJ databases">
        <title>Genome public.</title>
        <authorList>
            <person name="Liu C."/>
            <person name="Sun Q."/>
        </authorList>
    </citation>
    <scope>NUCLEOTIDE SEQUENCE [LARGE SCALE GENOMIC DNA]</scope>
    <source>
        <strain evidence="2 3">BX2</strain>
    </source>
</reference>
<keyword evidence="1" id="KW-0732">Signal</keyword>
<proteinExistence type="predicted"/>
<comment type="caution">
    <text evidence="2">The sequence shown here is derived from an EMBL/GenBank/DDBJ whole genome shotgun (WGS) entry which is preliminary data.</text>
</comment>
<evidence type="ECO:0008006" key="4">
    <source>
        <dbReference type="Google" id="ProtNLM"/>
    </source>
</evidence>
<name>A0ABR7E686_9BACT</name>
<evidence type="ECO:0000313" key="3">
    <source>
        <dbReference type="Proteomes" id="UP000644010"/>
    </source>
</evidence>
<dbReference type="Proteomes" id="UP000644010">
    <property type="component" value="Unassembled WGS sequence"/>
</dbReference>
<evidence type="ECO:0000256" key="1">
    <source>
        <dbReference type="SAM" id="SignalP"/>
    </source>
</evidence>
<protein>
    <recommendedName>
        <fullName evidence="4">TonB-dependent receptor plug domain-containing protein</fullName>
    </recommendedName>
</protein>
<feature type="chain" id="PRO_5047130289" description="TonB-dependent receptor plug domain-containing protein" evidence="1">
    <location>
        <begin position="18"/>
        <end position="646"/>
    </location>
</feature>
<gene>
    <name evidence="2" type="ORF">H8S77_20605</name>
</gene>
<keyword evidence="3" id="KW-1185">Reference proteome</keyword>
<dbReference type="InterPro" id="IPR037066">
    <property type="entry name" value="Plug_dom_sf"/>
</dbReference>
<dbReference type="EMBL" id="JACOOI010000028">
    <property type="protein sequence ID" value="MBC5645287.1"/>
    <property type="molecule type" value="Genomic_DNA"/>
</dbReference>
<organism evidence="2 3">
    <name type="scientific">Parabacteroides segnis</name>
    <dbReference type="NCBI Taxonomy" id="2763058"/>
    <lineage>
        <taxon>Bacteria</taxon>
        <taxon>Pseudomonadati</taxon>
        <taxon>Bacteroidota</taxon>
        <taxon>Bacteroidia</taxon>
        <taxon>Bacteroidales</taxon>
        <taxon>Tannerellaceae</taxon>
        <taxon>Parabacteroides</taxon>
    </lineage>
</organism>
<feature type="signal peptide" evidence="1">
    <location>
        <begin position="1"/>
        <end position="17"/>
    </location>
</feature>
<evidence type="ECO:0000313" key="2">
    <source>
        <dbReference type="EMBL" id="MBC5645287.1"/>
    </source>
</evidence>
<dbReference type="RefSeq" id="WP_186961000.1">
    <property type="nucleotide sequence ID" value="NZ_JACOOI010000028.1"/>
</dbReference>
<dbReference type="Gene3D" id="2.60.40.1930">
    <property type="match status" value="1"/>
</dbReference>
<accession>A0ABR7E686</accession>
<dbReference type="Gene3D" id="2.170.130.10">
    <property type="entry name" value="TonB-dependent receptor, plug domain"/>
    <property type="match status" value="1"/>
</dbReference>
<sequence>MKTFCFLLLACITNIFASFTFLRSEKILLHTDHSDYRQGDTISFSGALLEATTLEPSTYSKYVYIELINREDSVLCRQKYKCDSACFKGELFLETDLSSGNYYLRAYTRLMQNFSPTAFTLITIPVNNLSTTRYSGSIPSHVYFYPEGGHLLSGSLQNVAFEVKDENGLPVQTTASLCKGSSDTVYSNLVTDSYGIGSFSFIPDSSSLYYIRIGSHRFPCPPVTSVPVLQLNQNRERICYNILFSDDDADTYSFMLFHRGAVCLQQKIDTAHRSGVIPFTDYTSGLIAGILLDKKNRVVSETLIYYDSWRSFANQFTTEEKAALLNSDLSRPIPDLALCMDSTNKLRTYLLTRKWGRFMWQDILQDSYDYLYKPEDVLALSGYVETESGRPLKKGHLIAINNDKGFTYDADILNGRFVIGVDDFKEGESFFLQAYNEKGKSYDYKIIMDNDTFPGVVNLYKEFSMGIKEPASSAYIDSFSIYHLPSITVTARIKEDIPSTKEFYGVNYLGEKEFENPSYPNIIPYLERMIGFEICEIQQGEDEKMSVNEKYEIRTTRGAALIGNSITRNGNTLVVLLDGYVVDTTWALESLHPADIRSIERLTPAQALRYTSLGFTGAILIRTKGNDKVEPKSKGVIYAPGGLSDI</sequence>